<feature type="compositionally biased region" description="Polar residues" evidence="1">
    <location>
        <begin position="11"/>
        <end position="26"/>
    </location>
</feature>
<accession>A0AA39JUN2</accession>
<comment type="caution">
    <text evidence="2">The sequence shown here is derived from an EMBL/GenBank/DDBJ whole genome shotgun (WGS) entry which is preliminary data.</text>
</comment>
<evidence type="ECO:0000313" key="3">
    <source>
        <dbReference type="Proteomes" id="UP001175211"/>
    </source>
</evidence>
<dbReference type="GeneID" id="85361554"/>
<evidence type="ECO:0008006" key="4">
    <source>
        <dbReference type="Google" id="ProtNLM"/>
    </source>
</evidence>
<evidence type="ECO:0000313" key="2">
    <source>
        <dbReference type="EMBL" id="KAK0449084.1"/>
    </source>
</evidence>
<name>A0AA39JUN2_ARMTA</name>
<dbReference type="EMBL" id="JAUEPS010000039">
    <property type="protein sequence ID" value="KAK0449084.1"/>
    <property type="molecule type" value="Genomic_DNA"/>
</dbReference>
<evidence type="ECO:0000256" key="1">
    <source>
        <dbReference type="SAM" id="MobiDB-lite"/>
    </source>
</evidence>
<protein>
    <recommendedName>
        <fullName evidence="4">Heterokaryon incompatibility domain-containing protein</fullName>
    </recommendedName>
</protein>
<proteinExistence type="predicted"/>
<gene>
    <name evidence="2" type="ORF">EV420DRAFT_1647118</name>
</gene>
<feature type="region of interest" description="Disordered" evidence="1">
    <location>
        <begin position="1"/>
        <end position="82"/>
    </location>
</feature>
<reference evidence="2" key="1">
    <citation type="submission" date="2023-06" db="EMBL/GenBank/DDBJ databases">
        <authorList>
            <consortium name="Lawrence Berkeley National Laboratory"/>
            <person name="Ahrendt S."/>
            <person name="Sahu N."/>
            <person name="Indic B."/>
            <person name="Wong-Bajracharya J."/>
            <person name="Merenyi Z."/>
            <person name="Ke H.-M."/>
            <person name="Monk M."/>
            <person name="Kocsube S."/>
            <person name="Drula E."/>
            <person name="Lipzen A."/>
            <person name="Balint B."/>
            <person name="Henrissat B."/>
            <person name="Andreopoulos B."/>
            <person name="Martin F.M."/>
            <person name="Harder C.B."/>
            <person name="Rigling D."/>
            <person name="Ford K.L."/>
            <person name="Foster G.D."/>
            <person name="Pangilinan J."/>
            <person name="Papanicolaou A."/>
            <person name="Barry K."/>
            <person name="LaButti K."/>
            <person name="Viragh M."/>
            <person name="Koriabine M."/>
            <person name="Yan M."/>
            <person name="Riley R."/>
            <person name="Champramary S."/>
            <person name="Plett K.L."/>
            <person name="Tsai I.J."/>
            <person name="Slot J."/>
            <person name="Sipos G."/>
            <person name="Plett J."/>
            <person name="Nagy L.G."/>
            <person name="Grigoriev I.V."/>
        </authorList>
    </citation>
    <scope>NUCLEOTIDE SEQUENCE</scope>
    <source>
        <strain evidence="2">CCBAS 213</strain>
    </source>
</reference>
<dbReference type="Proteomes" id="UP001175211">
    <property type="component" value="Unassembled WGS sequence"/>
</dbReference>
<sequence length="287" mass="32342">MHRRTTIHPPTVTSISNQDTNVTVPSEPQEAILSRNNSPTADDESTSESSNVGSSQTGLVQEQSSDDPGNDSGRSSEHSLKPDITFPEVTISAFTETGQAESSIEVPLQRASTGRAPIILSILADIPCATLGILGILDRLNTILGTSHTLDIPSLYSLLEECILNNYDFGMAYCRLCRMWYTSNWSTIRDKLRRHEEEDWERRQKALDGNQIVDPRLPPRHVQLPISHAWMDEKDRIHTWTPTNGYEWPVPIPKDANLKLIWIEMLNLGLEYVWLDALCLRQDRRAG</sequence>
<keyword evidence="3" id="KW-1185">Reference proteome</keyword>
<dbReference type="AlphaFoldDB" id="A0AA39JUN2"/>
<dbReference type="RefSeq" id="XP_060326799.1">
    <property type="nucleotide sequence ID" value="XM_060478006.1"/>
</dbReference>
<organism evidence="2 3">
    <name type="scientific">Armillaria tabescens</name>
    <name type="common">Ringless honey mushroom</name>
    <name type="synonym">Agaricus tabescens</name>
    <dbReference type="NCBI Taxonomy" id="1929756"/>
    <lineage>
        <taxon>Eukaryota</taxon>
        <taxon>Fungi</taxon>
        <taxon>Dikarya</taxon>
        <taxon>Basidiomycota</taxon>
        <taxon>Agaricomycotina</taxon>
        <taxon>Agaricomycetes</taxon>
        <taxon>Agaricomycetidae</taxon>
        <taxon>Agaricales</taxon>
        <taxon>Marasmiineae</taxon>
        <taxon>Physalacriaceae</taxon>
        <taxon>Desarmillaria</taxon>
    </lineage>
</organism>